<dbReference type="Gene3D" id="3.30.160.60">
    <property type="entry name" value="Classic Zinc Finger"/>
    <property type="match status" value="1"/>
</dbReference>
<dbReference type="PANTHER" id="PTHR45986">
    <property type="entry name" value="ZINC FINGER MATRIN-TYPE PROTEIN 2"/>
    <property type="match status" value="1"/>
</dbReference>
<keyword evidence="1" id="KW-0479">Metal-binding</keyword>
<feature type="region of interest" description="Disordered" evidence="5">
    <location>
        <begin position="127"/>
        <end position="197"/>
    </location>
</feature>
<feature type="compositionally biased region" description="Polar residues" evidence="5">
    <location>
        <begin position="173"/>
        <end position="187"/>
    </location>
</feature>
<gene>
    <name evidence="7" type="ORF">TRICI_003811</name>
</gene>
<evidence type="ECO:0000313" key="7">
    <source>
        <dbReference type="EMBL" id="KAA8911449.1"/>
    </source>
</evidence>
<evidence type="ECO:0000256" key="3">
    <source>
        <dbReference type="ARBA" id="ARBA00022833"/>
    </source>
</evidence>
<name>A0A642V2A1_9ASCO</name>
<dbReference type="Proteomes" id="UP000761534">
    <property type="component" value="Unassembled WGS sequence"/>
</dbReference>
<dbReference type="EMBL" id="SWFS01000283">
    <property type="protein sequence ID" value="KAA8911449.1"/>
    <property type="molecule type" value="Genomic_DNA"/>
</dbReference>
<feature type="compositionally biased region" description="Basic and acidic residues" evidence="5">
    <location>
        <begin position="128"/>
        <end position="158"/>
    </location>
</feature>
<evidence type="ECO:0000259" key="6">
    <source>
        <dbReference type="PROSITE" id="PS00028"/>
    </source>
</evidence>
<dbReference type="InterPro" id="IPR003604">
    <property type="entry name" value="Matrin/U1-like-C_Znf_C2H2"/>
</dbReference>
<comment type="caution">
    <text evidence="7">The sequence shown here is derived from an EMBL/GenBank/DDBJ whole genome shotgun (WGS) entry which is preliminary data.</text>
</comment>
<dbReference type="InterPro" id="IPR040107">
    <property type="entry name" value="Snu23"/>
</dbReference>
<keyword evidence="8" id="KW-1185">Reference proteome</keyword>
<dbReference type="InterPro" id="IPR013087">
    <property type="entry name" value="Znf_C2H2_type"/>
</dbReference>
<dbReference type="OrthoDB" id="30343at2759"/>
<keyword evidence="4" id="KW-0539">Nucleus</keyword>
<feature type="domain" description="C2H2-type" evidence="6">
    <location>
        <begin position="77"/>
        <end position="99"/>
    </location>
</feature>
<evidence type="ECO:0000256" key="5">
    <source>
        <dbReference type="SAM" id="MobiDB-lite"/>
    </source>
</evidence>
<dbReference type="GO" id="GO:0005681">
    <property type="term" value="C:spliceosomal complex"/>
    <property type="evidence" value="ECO:0007669"/>
    <property type="project" value="InterPro"/>
</dbReference>
<proteinExistence type="predicted"/>
<dbReference type="VEuPathDB" id="FungiDB:TRICI_003811"/>
<dbReference type="InterPro" id="IPR022755">
    <property type="entry name" value="Znf_C2H2_jaz"/>
</dbReference>
<dbReference type="PROSITE" id="PS00028">
    <property type="entry name" value="ZINC_FINGER_C2H2_1"/>
    <property type="match status" value="1"/>
</dbReference>
<dbReference type="GO" id="GO:0046540">
    <property type="term" value="C:U4/U6 x U5 tri-snRNP complex"/>
    <property type="evidence" value="ECO:0007669"/>
    <property type="project" value="TreeGrafter"/>
</dbReference>
<dbReference type="GO" id="GO:0000398">
    <property type="term" value="P:mRNA splicing, via spliceosome"/>
    <property type="evidence" value="ECO:0007669"/>
    <property type="project" value="InterPro"/>
</dbReference>
<dbReference type="AlphaFoldDB" id="A0A642V2A1"/>
<feature type="region of interest" description="Disordered" evidence="5">
    <location>
        <begin position="1"/>
        <end position="29"/>
    </location>
</feature>
<keyword evidence="3" id="KW-0862">Zinc</keyword>
<dbReference type="GO" id="GO:0003676">
    <property type="term" value="F:nucleic acid binding"/>
    <property type="evidence" value="ECO:0007669"/>
    <property type="project" value="InterPro"/>
</dbReference>
<keyword evidence="2" id="KW-0863">Zinc-finger</keyword>
<reference evidence="7" key="1">
    <citation type="journal article" date="2019" name="G3 (Bethesda)">
        <title>Genome Assemblies of Two Rare Opportunistic Yeast Pathogens: Diutina rugosa (syn. Candida rugosa) and Trichomonascus ciferrii (syn. Candida ciferrii).</title>
        <authorList>
            <person name="Mixao V."/>
            <person name="Saus E."/>
            <person name="Hansen A.P."/>
            <person name="Lass-Florl C."/>
            <person name="Gabaldon T."/>
        </authorList>
    </citation>
    <scope>NUCLEOTIDE SEQUENCE</scope>
    <source>
        <strain evidence="7">CBS 4856</strain>
    </source>
</reference>
<dbReference type="InterPro" id="IPR036236">
    <property type="entry name" value="Znf_C2H2_sf"/>
</dbReference>
<dbReference type="PANTHER" id="PTHR45986:SF1">
    <property type="entry name" value="ZINC FINGER MATRIN-TYPE PROTEIN 2"/>
    <property type="match status" value="1"/>
</dbReference>
<evidence type="ECO:0000313" key="8">
    <source>
        <dbReference type="Proteomes" id="UP000761534"/>
    </source>
</evidence>
<accession>A0A642V2A1</accession>
<evidence type="ECO:0000256" key="2">
    <source>
        <dbReference type="ARBA" id="ARBA00022771"/>
    </source>
</evidence>
<dbReference type="GO" id="GO:0008270">
    <property type="term" value="F:zinc ion binding"/>
    <property type="evidence" value="ECO:0007669"/>
    <property type="project" value="UniProtKB-KW"/>
</dbReference>
<evidence type="ECO:0000256" key="4">
    <source>
        <dbReference type="ARBA" id="ARBA00023242"/>
    </source>
</evidence>
<dbReference type="SUPFAM" id="SSF57667">
    <property type="entry name" value="beta-beta-alpha zinc fingers"/>
    <property type="match status" value="1"/>
</dbReference>
<sequence>MSREGYDREEYAQRAKEREQAEYEKRQMGGRVAMKEDAVEVSARQSRLDIYEGLNKVTLVPAGASIGKRGKGAGFYCEVCNLTFKDSIQYTDHINSKQHLYASGQKEQTSRATLEDVRKRLQYLKKKKEQEQKENSTEFDINKRIEQRRKFEEEEQRARRERRAKRKKKNRDQSSPVETDDQITQMMGISGFGSTKH</sequence>
<dbReference type="Pfam" id="PF12171">
    <property type="entry name" value="zf-C2H2_jaz"/>
    <property type="match status" value="1"/>
</dbReference>
<evidence type="ECO:0000256" key="1">
    <source>
        <dbReference type="ARBA" id="ARBA00022723"/>
    </source>
</evidence>
<protein>
    <recommendedName>
        <fullName evidence="6">C2H2-type domain-containing protein</fullName>
    </recommendedName>
</protein>
<feature type="compositionally biased region" description="Basic residues" evidence="5">
    <location>
        <begin position="159"/>
        <end position="170"/>
    </location>
</feature>
<organism evidence="7 8">
    <name type="scientific">Trichomonascus ciferrii</name>
    <dbReference type="NCBI Taxonomy" id="44093"/>
    <lineage>
        <taxon>Eukaryota</taxon>
        <taxon>Fungi</taxon>
        <taxon>Dikarya</taxon>
        <taxon>Ascomycota</taxon>
        <taxon>Saccharomycotina</taxon>
        <taxon>Dipodascomycetes</taxon>
        <taxon>Dipodascales</taxon>
        <taxon>Trichomonascaceae</taxon>
        <taxon>Trichomonascus</taxon>
        <taxon>Trichomonascus ciferrii complex</taxon>
    </lineage>
</organism>
<dbReference type="SMART" id="SM00451">
    <property type="entry name" value="ZnF_U1"/>
    <property type="match status" value="1"/>
</dbReference>